<evidence type="ECO:0000259" key="2">
    <source>
        <dbReference type="PROSITE" id="PS50828"/>
    </source>
</evidence>
<dbReference type="PANTHER" id="PTHR35562">
    <property type="entry name" value="DNA ENDONUCLEASE SMRA-RELATED"/>
    <property type="match status" value="1"/>
</dbReference>
<evidence type="ECO:0000313" key="3">
    <source>
        <dbReference type="EMBL" id="RJF89664.1"/>
    </source>
</evidence>
<dbReference type="RefSeq" id="WP_119781773.1">
    <property type="nucleotide sequence ID" value="NZ_QYUK01000011.1"/>
</dbReference>
<feature type="region of interest" description="Disordered" evidence="1">
    <location>
        <begin position="1"/>
        <end position="22"/>
    </location>
</feature>
<reference evidence="3 4" key="1">
    <citation type="submission" date="2018-09" db="EMBL/GenBank/DDBJ databases">
        <authorList>
            <person name="Zhu H."/>
        </authorList>
    </citation>
    <scope>NUCLEOTIDE SEQUENCE [LARGE SCALE GENOMIC DNA]</scope>
    <source>
        <strain evidence="3 4">K1W22B-8</strain>
    </source>
</reference>
<dbReference type="Proteomes" id="UP000284605">
    <property type="component" value="Unassembled WGS sequence"/>
</dbReference>
<dbReference type="PANTHER" id="PTHR35562:SF2">
    <property type="entry name" value="DNA ENDONUCLEASE SMRA-RELATED"/>
    <property type="match status" value="1"/>
</dbReference>
<dbReference type="OrthoDB" id="7165597at2"/>
<protein>
    <submittedName>
        <fullName evidence="3">DNA mismatch repair protein MutS</fullName>
    </submittedName>
</protein>
<proteinExistence type="predicted"/>
<gene>
    <name evidence="3" type="ORF">D3874_24060</name>
</gene>
<evidence type="ECO:0000256" key="1">
    <source>
        <dbReference type="SAM" id="MobiDB-lite"/>
    </source>
</evidence>
<dbReference type="PROSITE" id="PS50828">
    <property type="entry name" value="SMR"/>
    <property type="match status" value="1"/>
</dbReference>
<sequence length="193" mass="20989">MAKTRDPKAPKVRGMFPGRPPTPEEKAALENAMTGVKRLAAAKAVVAPPLAPLPGARPRRIVTSIDYLPLSGEAPAPAQRIEGMDGAKQKRFIRGELPIEGRLDLHGLTQERAHRALDRFLASAHGAGLRCVIVITGRGRGPIDEAPNGVLYQMVPRWLNAPDHAHRVLGWHPAQRKDGGEGALYVLLRRARE</sequence>
<comment type="caution">
    <text evidence="3">The sequence shown here is derived from an EMBL/GenBank/DDBJ whole genome shotgun (WGS) entry which is preliminary data.</text>
</comment>
<dbReference type="Gene3D" id="3.30.1370.110">
    <property type="match status" value="1"/>
</dbReference>
<dbReference type="SUPFAM" id="SSF160443">
    <property type="entry name" value="SMR domain-like"/>
    <property type="match status" value="1"/>
</dbReference>
<organism evidence="3 4">
    <name type="scientific">Oleomonas cavernae</name>
    <dbReference type="NCBI Taxonomy" id="2320859"/>
    <lineage>
        <taxon>Bacteria</taxon>
        <taxon>Pseudomonadati</taxon>
        <taxon>Pseudomonadota</taxon>
        <taxon>Alphaproteobacteria</taxon>
        <taxon>Acetobacterales</taxon>
        <taxon>Acetobacteraceae</taxon>
        <taxon>Oleomonas</taxon>
    </lineage>
</organism>
<name>A0A418WHZ9_9PROT</name>
<keyword evidence="4" id="KW-1185">Reference proteome</keyword>
<feature type="domain" description="Smr" evidence="2">
    <location>
        <begin position="103"/>
        <end position="189"/>
    </location>
</feature>
<dbReference type="EMBL" id="QYUK01000011">
    <property type="protein sequence ID" value="RJF89664.1"/>
    <property type="molecule type" value="Genomic_DNA"/>
</dbReference>
<dbReference type="InterPro" id="IPR036063">
    <property type="entry name" value="Smr_dom_sf"/>
</dbReference>
<dbReference type="AlphaFoldDB" id="A0A418WHZ9"/>
<evidence type="ECO:0000313" key="4">
    <source>
        <dbReference type="Proteomes" id="UP000284605"/>
    </source>
</evidence>
<dbReference type="InterPro" id="IPR002625">
    <property type="entry name" value="Smr_dom"/>
</dbReference>
<dbReference type="SMART" id="SM00463">
    <property type="entry name" value="SMR"/>
    <property type="match status" value="1"/>
</dbReference>
<dbReference type="Pfam" id="PF01713">
    <property type="entry name" value="Smr"/>
    <property type="match status" value="1"/>
</dbReference>
<accession>A0A418WHZ9</accession>